<dbReference type="OrthoDB" id="9803224at2"/>
<evidence type="ECO:0000256" key="3">
    <source>
        <dbReference type="ARBA" id="ARBA00011950"/>
    </source>
</evidence>
<name>A0A419S584_9SPHI</name>
<evidence type="ECO:0000256" key="11">
    <source>
        <dbReference type="ARBA" id="ARBA00049878"/>
    </source>
</evidence>
<comment type="pathway">
    <text evidence="1">Cofactor biosynthesis; molybdopterin biosynthesis.</text>
</comment>
<comment type="subunit">
    <text evidence="6">Heterotetramer of 2 MoaD subunits and 2 MoaE subunits. Also stable as homodimer. The enzyme changes between these two forms during catalysis.</text>
</comment>
<keyword evidence="13" id="KW-1185">Reference proteome</keyword>
<evidence type="ECO:0000256" key="8">
    <source>
        <dbReference type="ARBA" id="ARBA00030407"/>
    </source>
</evidence>
<accession>A0A419S584</accession>
<dbReference type="GO" id="GO:0006777">
    <property type="term" value="P:Mo-molybdopterin cofactor biosynthetic process"/>
    <property type="evidence" value="ECO:0007669"/>
    <property type="project" value="UniProtKB-KW"/>
</dbReference>
<dbReference type="InterPro" id="IPR003448">
    <property type="entry name" value="Mopterin_biosynth_MoaE"/>
</dbReference>
<reference evidence="12 13" key="1">
    <citation type="submission" date="2016-07" db="EMBL/GenBank/DDBJ databases">
        <title>Genome of Pelobium manganitolerans.</title>
        <authorList>
            <person name="Wu S."/>
            <person name="Wang G."/>
        </authorList>
    </citation>
    <scope>NUCLEOTIDE SEQUENCE [LARGE SCALE GENOMIC DNA]</scope>
    <source>
        <strain evidence="12 13">YS-25</strain>
    </source>
</reference>
<evidence type="ECO:0000256" key="4">
    <source>
        <dbReference type="ARBA" id="ARBA00013858"/>
    </source>
</evidence>
<dbReference type="InterPro" id="IPR036563">
    <property type="entry name" value="MoaE_sf"/>
</dbReference>
<dbReference type="Pfam" id="PF02391">
    <property type="entry name" value="MoaE"/>
    <property type="match status" value="1"/>
</dbReference>
<dbReference type="AlphaFoldDB" id="A0A419S584"/>
<comment type="caution">
    <text evidence="12">The sequence shown here is derived from an EMBL/GenBank/DDBJ whole genome shotgun (WGS) entry which is preliminary data.</text>
</comment>
<sequence>MKYIVTEKINVARVIGDFEDDSAGAVVIFNGTVRKRSLGKEVAHLFYETAESMANKMMQQYLDEAKEKWQLTSVIALHRIGEVTVGESAVFVLTSSPHRKEAYEANRYIIEKIKHELPLWKCEYFTDGEKKWGGNCSCQELTGDANVHIYE</sequence>
<evidence type="ECO:0000256" key="9">
    <source>
        <dbReference type="ARBA" id="ARBA00030781"/>
    </source>
</evidence>
<evidence type="ECO:0000256" key="2">
    <source>
        <dbReference type="ARBA" id="ARBA00005426"/>
    </source>
</evidence>
<dbReference type="GO" id="GO:0030366">
    <property type="term" value="F:molybdopterin synthase activity"/>
    <property type="evidence" value="ECO:0007669"/>
    <property type="project" value="UniProtKB-EC"/>
</dbReference>
<dbReference type="SUPFAM" id="SSF54690">
    <property type="entry name" value="Molybdopterin synthase subunit MoaE"/>
    <property type="match status" value="1"/>
</dbReference>
<evidence type="ECO:0000313" key="12">
    <source>
        <dbReference type="EMBL" id="RKD15275.1"/>
    </source>
</evidence>
<evidence type="ECO:0000313" key="13">
    <source>
        <dbReference type="Proteomes" id="UP000283433"/>
    </source>
</evidence>
<evidence type="ECO:0000256" key="6">
    <source>
        <dbReference type="ARBA" id="ARBA00026066"/>
    </source>
</evidence>
<gene>
    <name evidence="12" type="ORF">BCY91_07145</name>
</gene>
<dbReference type="PANTHER" id="PTHR23404">
    <property type="entry name" value="MOLYBDOPTERIN SYNTHASE RELATED"/>
    <property type="match status" value="1"/>
</dbReference>
<evidence type="ECO:0000256" key="5">
    <source>
        <dbReference type="ARBA" id="ARBA00023150"/>
    </source>
</evidence>
<evidence type="ECO:0000256" key="1">
    <source>
        <dbReference type="ARBA" id="ARBA00005046"/>
    </source>
</evidence>
<evidence type="ECO:0000256" key="7">
    <source>
        <dbReference type="ARBA" id="ARBA00029745"/>
    </source>
</evidence>
<dbReference type="EMBL" id="MBTA01000025">
    <property type="protein sequence ID" value="RKD15275.1"/>
    <property type="molecule type" value="Genomic_DNA"/>
</dbReference>
<protein>
    <recommendedName>
        <fullName evidence="4">Molybdopterin synthase catalytic subunit</fullName>
        <ecNumber evidence="3">2.8.1.12</ecNumber>
    </recommendedName>
    <alternativeName>
        <fullName evidence="9">MPT synthase subunit 2</fullName>
    </alternativeName>
    <alternativeName>
        <fullName evidence="7">Molybdenum cofactor biosynthesis protein E</fullName>
    </alternativeName>
    <alternativeName>
        <fullName evidence="8">Molybdopterin-converting factor large subunit</fullName>
    </alternativeName>
    <alternativeName>
        <fullName evidence="10">Molybdopterin-converting factor subunit 2</fullName>
    </alternativeName>
</protein>
<dbReference type="CDD" id="cd00756">
    <property type="entry name" value="MoaE"/>
    <property type="match status" value="1"/>
</dbReference>
<dbReference type="Gene3D" id="3.90.1170.40">
    <property type="entry name" value="Molybdopterin biosynthesis MoaE subunit"/>
    <property type="match status" value="1"/>
</dbReference>
<dbReference type="RefSeq" id="WP_120182244.1">
    <property type="nucleotide sequence ID" value="NZ_MBTA01000025.1"/>
</dbReference>
<dbReference type="EC" id="2.8.1.12" evidence="3"/>
<comment type="similarity">
    <text evidence="2">Belongs to the MoaE family.</text>
</comment>
<dbReference type="Proteomes" id="UP000283433">
    <property type="component" value="Unassembled WGS sequence"/>
</dbReference>
<comment type="catalytic activity">
    <reaction evidence="11">
        <text>2 [molybdopterin-synthase sulfur-carrier protein]-C-terminal-Gly-aminoethanethioate + cyclic pyranopterin phosphate + H2O = molybdopterin + 2 [molybdopterin-synthase sulfur-carrier protein]-C-terminal Gly-Gly + 2 H(+)</text>
        <dbReference type="Rhea" id="RHEA:26333"/>
        <dbReference type="Rhea" id="RHEA-COMP:12202"/>
        <dbReference type="Rhea" id="RHEA-COMP:19907"/>
        <dbReference type="ChEBI" id="CHEBI:15377"/>
        <dbReference type="ChEBI" id="CHEBI:15378"/>
        <dbReference type="ChEBI" id="CHEBI:58698"/>
        <dbReference type="ChEBI" id="CHEBI:59648"/>
        <dbReference type="ChEBI" id="CHEBI:90778"/>
        <dbReference type="ChEBI" id="CHEBI:232372"/>
        <dbReference type="EC" id="2.8.1.12"/>
    </reaction>
</comment>
<proteinExistence type="inferred from homology"/>
<organism evidence="12 13">
    <name type="scientific">Pelobium manganitolerans</name>
    <dbReference type="NCBI Taxonomy" id="1842495"/>
    <lineage>
        <taxon>Bacteria</taxon>
        <taxon>Pseudomonadati</taxon>
        <taxon>Bacteroidota</taxon>
        <taxon>Sphingobacteriia</taxon>
        <taxon>Sphingobacteriales</taxon>
        <taxon>Sphingobacteriaceae</taxon>
        <taxon>Pelobium</taxon>
    </lineage>
</organism>
<evidence type="ECO:0000256" key="10">
    <source>
        <dbReference type="ARBA" id="ARBA00032474"/>
    </source>
</evidence>
<keyword evidence="5" id="KW-0501">Molybdenum cofactor biosynthesis</keyword>